<dbReference type="UniPathway" id="UPA00973"/>
<keyword evidence="3 7" id="KW-0808">Transferase</keyword>
<dbReference type="InterPro" id="IPR018357">
    <property type="entry name" value="Hexapep_transf_CS"/>
</dbReference>
<reference evidence="9 10" key="1">
    <citation type="submission" date="2013-04" db="EMBL/GenBank/DDBJ databases">
        <title>Gluconobacter oxydans NBRC 3293 whole genome sequence.</title>
        <authorList>
            <person name="Matsutani M."/>
            <person name="Yakushi T."/>
            <person name="Matsushita K."/>
        </authorList>
    </citation>
    <scope>NUCLEOTIDE SEQUENCE [LARGE SCALE GENOMIC DNA]</scope>
    <source>
        <strain evidence="9 10">NBRC 3293</strain>
    </source>
</reference>
<evidence type="ECO:0000256" key="2">
    <source>
        <dbReference type="ARBA" id="ARBA00022556"/>
    </source>
</evidence>
<dbReference type="InterPro" id="IPR011004">
    <property type="entry name" value="Trimer_LpxA-like_sf"/>
</dbReference>
<dbReference type="EMBL" id="BARJ01000009">
    <property type="protein sequence ID" value="GEM17398.1"/>
    <property type="molecule type" value="Genomic_DNA"/>
</dbReference>
<evidence type="ECO:0000259" key="8">
    <source>
        <dbReference type="Pfam" id="PF04613"/>
    </source>
</evidence>
<evidence type="ECO:0000256" key="5">
    <source>
        <dbReference type="ARBA" id="ARBA00023098"/>
    </source>
</evidence>
<comment type="pathway">
    <text evidence="7">Bacterial outer membrane biogenesis; LPS lipid A biosynthesis.</text>
</comment>
<dbReference type="Pfam" id="PF04613">
    <property type="entry name" value="LpxD"/>
    <property type="match status" value="1"/>
</dbReference>
<dbReference type="AlphaFoldDB" id="A0A829WKR1"/>
<dbReference type="NCBIfam" id="TIGR01853">
    <property type="entry name" value="lipid_A_lpxD"/>
    <property type="match status" value="1"/>
</dbReference>
<comment type="function">
    <text evidence="7">Catalyzes the N-acylation of UDP-3-O-acylglucosamine using 3-hydroxyacyl-ACP as the acyl donor. Is involved in the biosynthesis of lipid A, a phosphorylated glycolipid that anchors the lipopolysaccharide to the outer membrane of the cell.</text>
</comment>
<accession>A0A829WKR1</accession>
<keyword evidence="5 7" id="KW-0443">Lipid metabolism</keyword>
<dbReference type="NCBIfam" id="NF002060">
    <property type="entry name" value="PRK00892.1"/>
    <property type="match status" value="1"/>
</dbReference>
<dbReference type="InterPro" id="IPR020573">
    <property type="entry name" value="UDP_GlcNAc_AcTrfase_non-rep"/>
</dbReference>
<dbReference type="InterPro" id="IPR001451">
    <property type="entry name" value="Hexapep"/>
</dbReference>
<comment type="subunit">
    <text evidence="7">Homotrimer.</text>
</comment>
<evidence type="ECO:0000256" key="7">
    <source>
        <dbReference type="HAMAP-Rule" id="MF_00523"/>
    </source>
</evidence>
<dbReference type="Pfam" id="PF14602">
    <property type="entry name" value="Hexapep_2"/>
    <property type="match status" value="1"/>
</dbReference>
<comment type="caution">
    <text evidence="9">The sequence shown here is derived from an EMBL/GenBank/DDBJ whole genome shotgun (WGS) entry which is preliminary data.</text>
</comment>
<proteinExistence type="inferred from homology"/>
<dbReference type="GO" id="GO:0103118">
    <property type="term" value="F:UDP-3-O-[(3R)-3-hydroxyacyl]-glucosamine N-acyltransferase activity"/>
    <property type="evidence" value="ECO:0007669"/>
    <property type="project" value="UniProtKB-EC"/>
</dbReference>
<evidence type="ECO:0000256" key="4">
    <source>
        <dbReference type="ARBA" id="ARBA00022737"/>
    </source>
</evidence>
<dbReference type="Gene3D" id="2.160.10.10">
    <property type="entry name" value="Hexapeptide repeat proteins"/>
    <property type="match status" value="1"/>
</dbReference>
<dbReference type="GO" id="GO:0016410">
    <property type="term" value="F:N-acyltransferase activity"/>
    <property type="evidence" value="ECO:0007669"/>
    <property type="project" value="InterPro"/>
</dbReference>
<dbReference type="PANTHER" id="PTHR43378:SF2">
    <property type="entry name" value="UDP-3-O-ACYLGLUCOSAMINE N-ACYLTRANSFERASE 1, MITOCHONDRIAL-RELATED"/>
    <property type="match status" value="1"/>
</dbReference>
<protein>
    <recommendedName>
        <fullName evidence="7">UDP-3-O-acylglucosamine N-acyltransferase</fullName>
        <ecNumber evidence="7">2.3.1.191</ecNumber>
    </recommendedName>
</protein>
<gene>
    <name evidence="7" type="primary">lpxD</name>
    <name evidence="9" type="ORF">NBRC3293_1895</name>
</gene>
<dbReference type="Proteomes" id="UP000484858">
    <property type="component" value="Unassembled WGS sequence"/>
</dbReference>
<comment type="similarity">
    <text evidence="7">Belongs to the transferase hexapeptide repeat family. LpxD subfamily.</text>
</comment>
<evidence type="ECO:0000256" key="6">
    <source>
        <dbReference type="ARBA" id="ARBA00023315"/>
    </source>
</evidence>
<dbReference type="InterPro" id="IPR007691">
    <property type="entry name" value="LpxD"/>
</dbReference>
<sequence length="352" mass="36781">MSDMTANESRPGDSRFFQRSGPFGLERLAEVSGSDIIPAASGKGLSEFRGVAPLHVAGPDEISFLDNRRYLPLLAETKAGAVILSPAFTDKLPPDTAGLACKAPYLAWARVATLFHPAPASTGFRHPSAWIAEDAEIGENVEIGPFAVIGSGVRIGRDSIVASHVSIGQSVEIGERCRIGAHAAISHARIGDRVTLYPGVRIGQDGFGFAVGPDGFETVPQLGLVVLEDGVEVGANSTIDRGSMRDTLIGAGTRIDNLVQIGHNARLGRCCIVVSQAGISGSTELGDFVTIAAQAGLIGHIKIGTKARIGAQCGVMSDVDAGADVIGSPAMPFREFFRNVATLRKLSRKSGD</sequence>
<comment type="catalytic activity">
    <reaction evidence="7">
        <text>a UDP-3-O-[(3R)-3-hydroxyacyl]-alpha-D-glucosamine + a (3R)-hydroxyacyl-[ACP] = a UDP-2-N,3-O-bis[(3R)-3-hydroxyacyl]-alpha-D-glucosamine + holo-[ACP] + H(+)</text>
        <dbReference type="Rhea" id="RHEA:53836"/>
        <dbReference type="Rhea" id="RHEA-COMP:9685"/>
        <dbReference type="Rhea" id="RHEA-COMP:9945"/>
        <dbReference type="ChEBI" id="CHEBI:15378"/>
        <dbReference type="ChEBI" id="CHEBI:64479"/>
        <dbReference type="ChEBI" id="CHEBI:78827"/>
        <dbReference type="ChEBI" id="CHEBI:137740"/>
        <dbReference type="ChEBI" id="CHEBI:137748"/>
        <dbReference type="EC" id="2.3.1.191"/>
    </reaction>
</comment>
<feature type="domain" description="UDP-3-O-[3-hydroxymyristoyl] glucosamine N-acyltransferase non-repeat region" evidence="8">
    <location>
        <begin position="49"/>
        <end position="114"/>
    </location>
</feature>
<keyword evidence="6 7" id="KW-0012">Acyltransferase</keyword>
<evidence type="ECO:0000313" key="9">
    <source>
        <dbReference type="EMBL" id="GEM17398.1"/>
    </source>
</evidence>
<dbReference type="CDD" id="cd03352">
    <property type="entry name" value="LbH_LpxD"/>
    <property type="match status" value="1"/>
</dbReference>
<name>A0A829WKR1_GLUOY</name>
<evidence type="ECO:0000256" key="1">
    <source>
        <dbReference type="ARBA" id="ARBA00022516"/>
    </source>
</evidence>
<feature type="active site" description="Proton acceptor" evidence="7">
    <location>
        <position position="263"/>
    </location>
</feature>
<dbReference type="GO" id="GO:0016020">
    <property type="term" value="C:membrane"/>
    <property type="evidence" value="ECO:0007669"/>
    <property type="project" value="GOC"/>
</dbReference>
<dbReference type="Gene3D" id="3.40.1390.10">
    <property type="entry name" value="MurE/MurF, N-terminal domain"/>
    <property type="match status" value="1"/>
</dbReference>
<keyword evidence="1 7" id="KW-0444">Lipid biosynthesis</keyword>
<dbReference type="PANTHER" id="PTHR43378">
    <property type="entry name" value="UDP-3-O-ACYLGLUCOSAMINE N-ACYLTRANSFERASE"/>
    <property type="match status" value="1"/>
</dbReference>
<evidence type="ECO:0000313" key="10">
    <source>
        <dbReference type="Proteomes" id="UP000484858"/>
    </source>
</evidence>
<keyword evidence="4 7" id="KW-0677">Repeat</keyword>
<dbReference type="PROSITE" id="PS00101">
    <property type="entry name" value="HEXAPEP_TRANSFERASES"/>
    <property type="match status" value="2"/>
</dbReference>
<evidence type="ECO:0000256" key="3">
    <source>
        <dbReference type="ARBA" id="ARBA00022679"/>
    </source>
</evidence>
<dbReference type="Pfam" id="PF00132">
    <property type="entry name" value="Hexapep"/>
    <property type="match status" value="1"/>
</dbReference>
<dbReference type="EC" id="2.3.1.191" evidence="7"/>
<organism evidence="9 10">
    <name type="scientific">Gluconobacter oxydans NBRC 3293</name>
    <dbReference type="NCBI Taxonomy" id="1315969"/>
    <lineage>
        <taxon>Bacteria</taxon>
        <taxon>Pseudomonadati</taxon>
        <taxon>Pseudomonadota</taxon>
        <taxon>Alphaproteobacteria</taxon>
        <taxon>Acetobacterales</taxon>
        <taxon>Acetobacteraceae</taxon>
        <taxon>Gluconobacter</taxon>
    </lineage>
</organism>
<keyword evidence="2 7" id="KW-0441">Lipid A biosynthesis</keyword>
<dbReference type="SUPFAM" id="SSF51161">
    <property type="entry name" value="Trimeric LpxA-like enzymes"/>
    <property type="match status" value="1"/>
</dbReference>
<dbReference type="HAMAP" id="MF_00523">
    <property type="entry name" value="LpxD"/>
    <property type="match status" value="1"/>
</dbReference>
<dbReference type="GO" id="GO:0009245">
    <property type="term" value="P:lipid A biosynthetic process"/>
    <property type="evidence" value="ECO:0007669"/>
    <property type="project" value="UniProtKB-UniRule"/>
</dbReference>